<name>A0A8S1IWV6_9CHLO</name>
<accession>A0A8S1IWV6</accession>
<dbReference type="AlphaFoldDB" id="A0A8S1IWV6"/>
<dbReference type="Proteomes" id="UP000708148">
    <property type="component" value="Unassembled WGS sequence"/>
</dbReference>
<protein>
    <submittedName>
        <fullName evidence="1">Uncharacterized protein</fullName>
    </submittedName>
</protein>
<gene>
    <name evidence="1" type="ORF">OSTQU699_LOCUS3809</name>
</gene>
<evidence type="ECO:0000313" key="2">
    <source>
        <dbReference type="Proteomes" id="UP000708148"/>
    </source>
</evidence>
<reference evidence="1" key="1">
    <citation type="submission" date="2020-12" db="EMBL/GenBank/DDBJ databases">
        <authorList>
            <person name="Iha C."/>
        </authorList>
    </citation>
    <scope>NUCLEOTIDE SEQUENCE</scope>
</reference>
<sequence>MAHAGSTIIPKSLSDLLAPVAERVQIWSPKKNGWKDVFLLAQVDLWWRKAGPHEECPRVRNAWHAGKHIGLVRGETVVVYFAGECTWMVKHQEEKQRFKTSYPEMAAKWVRILELRVMAWSDMMQALQLHEETKVGQEGCGGTKILTSANLAIAKLAVDRAATAVGALQSTGAVQSTALLIKEVGGAVPFVGAALQLLGFVLEVAAREREEMGRVGSAHNRLLEVG</sequence>
<evidence type="ECO:0000313" key="1">
    <source>
        <dbReference type="EMBL" id="CAD7698450.1"/>
    </source>
</evidence>
<dbReference type="EMBL" id="CAJHUC010000830">
    <property type="protein sequence ID" value="CAD7698450.1"/>
    <property type="molecule type" value="Genomic_DNA"/>
</dbReference>
<keyword evidence="2" id="KW-1185">Reference proteome</keyword>
<feature type="non-terminal residue" evidence="1">
    <location>
        <position position="226"/>
    </location>
</feature>
<proteinExistence type="predicted"/>
<organism evidence="1 2">
    <name type="scientific">Ostreobium quekettii</name>
    <dbReference type="NCBI Taxonomy" id="121088"/>
    <lineage>
        <taxon>Eukaryota</taxon>
        <taxon>Viridiplantae</taxon>
        <taxon>Chlorophyta</taxon>
        <taxon>core chlorophytes</taxon>
        <taxon>Ulvophyceae</taxon>
        <taxon>TCBD clade</taxon>
        <taxon>Bryopsidales</taxon>
        <taxon>Ostreobineae</taxon>
        <taxon>Ostreobiaceae</taxon>
        <taxon>Ostreobium</taxon>
    </lineage>
</organism>
<comment type="caution">
    <text evidence="1">The sequence shown here is derived from an EMBL/GenBank/DDBJ whole genome shotgun (WGS) entry which is preliminary data.</text>
</comment>